<dbReference type="InterPro" id="IPR051595">
    <property type="entry name" value="GH25_Enzymes"/>
</dbReference>
<keyword evidence="1" id="KW-0732">Signal</keyword>
<dbReference type="InterPro" id="IPR017853">
    <property type="entry name" value="GH"/>
</dbReference>
<evidence type="ECO:0000313" key="3">
    <source>
        <dbReference type="Proteomes" id="UP001149090"/>
    </source>
</evidence>
<evidence type="ECO:0000313" key="2">
    <source>
        <dbReference type="EMBL" id="KAJ5069727.1"/>
    </source>
</evidence>
<comment type="caution">
    <text evidence="2">The sequence shown here is derived from an EMBL/GenBank/DDBJ whole genome shotgun (WGS) entry which is preliminary data.</text>
</comment>
<dbReference type="Proteomes" id="UP001149090">
    <property type="component" value="Unassembled WGS sequence"/>
</dbReference>
<gene>
    <name evidence="2" type="ORF">M0811_02304</name>
</gene>
<organism evidence="2 3">
    <name type="scientific">Anaeramoeba ignava</name>
    <name type="common">Anaerobic marine amoeba</name>
    <dbReference type="NCBI Taxonomy" id="1746090"/>
    <lineage>
        <taxon>Eukaryota</taxon>
        <taxon>Metamonada</taxon>
        <taxon>Anaeramoebidae</taxon>
        <taxon>Anaeramoeba</taxon>
    </lineage>
</organism>
<reference evidence="2" key="1">
    <citation type="submission" date="2022-10" db="EMBL/GenBank/DDBJ databases">
        <title>Novel sulphate-reducing endosymbionts in the free-living metamonad Anaeramoeba.</title>
        <authorList>
            <person name="Jerlstrom-Hultqvist J."/>
            <person name="Cepicka I."/>
            <person name="Gallot-Lavallee L."/>
            <person name="Salas-Leiva D."/>
            <person name="Curtis B.A."/>
            <person name="Zahonova K."/>
            <person name="Pipaliya S."/>
            <person name="Dacks J."/>
            <person name="Roger A.J."/>
        </authorList>
    </citation>
    <scope>NUCLEOTIDE SEQUENCE</scope>
    <source>
        <strain evidence="2">BMAN</strain>
    </source>
</reference>
<dbReference type="SUPFAM" id="SSF51445">
    <property type="entry name" value="(Trans)glycosidases"/>
    <property type="match status" value="1"/>
</dbReference>
<feature type="chain" id="PRO_5040191430" evidence="1">
    <location>
        <begin position="18"/>
        <end position="243"/>
    </location>
</feature>
<accession>A0A9Q0LBC2</accession>
<dbReference type="EMBL" id="JAPDFW010000103">
    <property type="protein sequence ID" value="KAJ5069727.1"/>
    <property type="molecule type" value="Genomic_DNA"/>
</dbReference>
<sequence>MFSYIFILLIQIQIAFLYHLTIDTSNKIDETQFNCLTNYTNSTIIIGGGNGKVDPNLAYNLDQINSSEMMFIGIYITPSINLPVLDQIKPILDVLMPYSSLLPFVFYNVTFDSQNNWSQNFSENIQFITTLLDDTWAYANTFVGIYTDKISWTKITNNSALPDFDSYVFLWERIYSGSQNCSNTSTPFGPWNDPDFLRYSISPSQECNVVFNQDLWCSLGLDSSDFHPFFENIKLAKLKKKFH</sequence>
<dbReference type="AlphaFoldDB" id="A0A9Q0LBC2"/>
<feature type="signal peptide" evidence="1">
    <location>
        <begin position="1"/>
        <end position="17"/>
    </location>
</feature>
<evidence type="ECO:0000256" key="1">
    <source>
        <dbReference type="SAM" id="SignalP"/>
    </source>
</evidence>
<proteinExistence type="predicted"/>
<dbReference type="GO" id="GO:0007165">
    <property type="term" value="P:signal transduction"/>
    <property type="evidence" value="ECO:0007669"/>
    <property type="project" value="TreeGrafter"/>
</dbReference>
<protein>
    <submittedName>
        <fullName evidence="2">Lysozyme protein</fullName>
    </submittedName>
</protein>
<dbReference type="Gene3D" id="3.20.20.80">
    <property type="entry name" value="Glycosidases"/>
    <property type="match status" value="1"/>
</dbReference>
<dbReference type="PANTHER" id="PTHR23208">
    <property type="entry name" value="LYSOZYME PROTEIN"/>
    <property type="match status" value="1"/>
</dbReference>
<keyword evidence="3" id="KW-1185">Reference proteome</keyword>
<dbReference type="PANTHER" id="PTHR23208:SF36">
    <property type="entry name" value="LYSOZYME-RELATED"/>
    <property type="match status" value="1"/>
</dbReference>
<name>A0A9Q0LBC2_ANAIG</name>